<evidence type="ECO:0000256" key="2">
    <source>
        <dbReference type="ARBA" id="ARBA00023015"/>
    </source>
</evidence>
<keyword evidence="3" id="KW-0238">DNA-binding</keyword>
<comment type="caution">
    <text evidence="8">The sequence shown here is derived from an EMBL/GenBank/DDBJ whole genome shotgun (WGS) entry which is preliminary data.</text>
</comment>
<evidence type="ECO:0000256" key="1">
    <source>
        <dbReference type="ARBA" id="ARBA00004123"/>
    </source>
</evidence>
<evidence type="ECO:0000256" key="5">
    <source>
        <dbReference type="ARBA" id="ARBA00023242"/>
    </source>
</evidence>
<keyword evidence="4" id="KW-0804">Transcription</keyword>
<accession>A0A6G1DME8</accession>
<keyword evidence="5" id="KW-0539">Nucleus</keyword>
<dbReference type="GO" id="GO:0003700">
    <property type="term" value="F:DNA-binding transcription factor activity"/>
    <property type="evidence" value="ECO:0007669"/>
    <property type="project" value="InterPro"/>
</dbReference>
<feature type="region of interest" description="Disordered" evidence="6">
    <location>
        <begin position="156"/>
        <end position="177"/>
    </location>
</feature>
<dbReference type="InterPro" id="IPR044521">
    <property type="entry name" value="AtbZIP8/43"/>
</dbReference>
<dbReference type="CDD" id="cd14702">
    <property type="entry name" value="bZIP_plant_GBF1"/>
    <property type="match status" value="1"/>
</dbReference>
<dbReference type="SMART" id="SM00338">
    <property type="entry name" value="BRLZ"/>
    <property type="match status" value="1"/>
</dbReference>
<reference evidence="8 9" key="1">
    <citation type="submission" date="2019-11" db="EMBL/GenBank/DDBJ databases">
        <title>Whole genome sequence of Oryza granulata.</title>
        <authorList>
            <person name="Li W."/>
        </authorList>
    </citation>
    <scope>NUCLEOTIDE SEQUENCE [LARGE SCALE GENOMIC DNA]</scope>
    <source>
        <strain evidence="9">cv. Menghai</strain>
        <tissue evidence="8">Leaf</tissue>
    </source>
</reference>
<dbReference type="GO" id="GO:0003677">
    <property type="term" value="F:DNA binding"/>
    <property type="evidence" value="ECO:0007669"/>
    <property type="project" value="UniProtKB-KW"/>
</dbReference>
<dbReference type="EMBL" id="SPHZ02000006">
    <property type="protein sequence ID" value="KAF0913798.1"/>
    <property type="molecule type" value="Genomic_DNA"/>
</dbReference>
<dbReference type="Gene3D" id="1.20.5.170">
    <property type="match status" value="1"/>
</dbReference>
<dbReference type="SUPFAM" id="SSF57959">
    <property type="entry name" value="Leucine zipper domain"/>
    <property type="match status" value="1"/>
</dbReference>
<evidence type="ECO:0000313" key="8">
    <source>
        <dbReference type="EMBL" id="KAF0913798.1"/>
    </source>
</evidence>
<dbReference type="InterPro" id="IPR046347">
    <property type="entry name" value="bZIP_sf"/>
</dbReference>
<feature type="region of interest" description="Disordered" evidence="6">
    <location>
        <begin position="82"/>
        <end position="104"/>
    </location>
</feature>
<dbReference type="InterPro" id="IPR045314">
    <property type="entry name" value="bZIP_plant_GBF1"/>
</dbReference>
<evidence type="ECO:0000256" key="3">
    <source>
        <dbReference type="ARBA" id="ARBA00023125"/>
    </source>
</evidence>
<dbReference type="InterPro" id="IPR004827">
    <property type="entry name" value="bZIP"/>
</dbReference>
<proteinExistence type="predicted"/>
<dbReference type="FunFam" id="1.20.5.170:FF:000020">
    <property type="entry name" value="BZIP transcription factor"/>
    <property type="match status" value="1"/>
</dbReference>
<evidence type="ECO:0000256" key="4">
    <source>
        <dbReference type="ARBA" id="ARBA00023163"/>
    </source>
</evidence>
<feature type="domain" description="BZIP" evidence="7">
    <location>
        <begin position="79"/>
        <end position="130"/>
    </location>
</feature>
<gene>
    <name evidence="8" type="ORF">E2562_024885</name>
</gene>
<dbReference type="GO" id="GO:0005634">
    <property type="term" value="C:nucleus"/>
    <property type="evidence" value="ECO:0007669"/>
    <property type="project" value="UniProtKB-SubCell"/>
</dbReference>
<name>A0A6G1DME8_9ORYZ</name>
<dbReference type="AlphaFoldDB" id="A0A6G1DME8"/>
<dbReference type="PANTHER" id="PTHR46324">
    <property type="entry name" value="BASIC LEUCINE ZIPPER 43-RELATED"/>
    <property type="match status" value="1"/>
</dbReference>
<sequence>MLQHYYHGEVASLHCLSPPSLPFSSHYHSSNMITMTPSPFHFPAAATCEPIQEVLPVVAGNCPARSGSTDDAYQMAAEEERRRRRMISNRESARRSRMRKQRQLSELRGQVVHLRDANRRLLDELNQAMRGCSDVHCENARLRKERAELQARLEHLMQAQKNTSPSSSDPCENIDTE</sequence>
<dbReference type="PROSITE" id="PS50217">
    <property type="entry name" value="BZIP"/>
    <property type="match status" value="1"/>
</dbReference>
<organism evidence="8 9">
    <name type="scientific">Oryza meyeriana var. granulata</name>
    <dbReference type="NCBI Taxonomy" id="110450"/>
    <lineage>
        <taxon>Eukaryota</taxon>
        <taxon>Viridiplantae</taxon>
        <taxon>Streptophyta</taxon>
        <taxon>Embryophyta</taxon>
        <taxon>Tracheophyta</taxon>
        <taxon>Spermatophyta</taxon>
        <taxon>Magnoliopsida</taxon>
        <taxon>Liliopsida</taxon>
        <taxon>Poales</taxon>
        <taxon>Poaceae</taxon>
        <taxon>BOP clade</taxon>
        <taxon>Oryzoideae</taxon>
        <taxon>Oryzeae</taxon>
        <taxon>Oryzinae</taxon>
        <taxon>Oryza</taxon>
        <taxon>Oryza meyeriana</taxon>
    </lineage>
</organism>
<keyword evidence="2" id="KW-0805">Transcription regulation</keyword>
<dbReference type="OrthoDB" id="1669448at2759"/>
<keyword evidence="9" id="KW-1185">Reference proteome</keyword>
<dbReference type="Pfam" id="PF00170">
    <property type="entry name" value="bZIP_1"/>
    <property type="match status" value="1"/>
</dbReference>
<protein>
    <recommendedName>
        <fullName evidence="7">BZIP domain-containing protein</fullName>
    </recommendedName>
</protein>
<comment type="subcellular location">
    <subcellularLocation>
        <location evidence="1">Nucleus</location>
    </subcellularLocation>
</comment>
<evidence type="ECO:0000259" key="7">
    <source>
        <dbReference type="PROSITE" id="PS50217"/>
    </source>
</evidence>
<evidence type="ECO:0000256" key="6">
    <source>
        <dbReference type="SAM" id="MobiDB-lite"/>
    </source>
</evidence>
<dbReference type="PROSITE" id="PS00036">
    <property type="entry name" value="BZIP_BASIC"/>
    <property type="match status" value="1"/>
</dbReference>
<dbReference type="Proteomes" id="UP000479710">
    <property type="component" value="Unassembled WGS sequence"/>
</dbReference>
<dbReference type="PANTHER" id="PTHR46324:SF1">
    <property type="entry name" value="BASIC LEUCINE-ZIPPER 58"/>
    <property type="match status" value="1"/>
</dbReference>
<feature type="compositionally biased region" description="Polar residues" evidence="6">
    <location>
        <begin position="159"/>
        <end position="170"/>
    </location>
</feature>
<evidence type="ECO:0000313" key="9">
    <source>
        <dbReference type="Proteomes" id="UP000479710"/>
    </source>
</evidence>